<comment type="subcellular location">
    <subcellularLocation>
        <location evidence="1">Membrane</location>
    </subcellularLocation>
</comment>
<feature type="domain" description="SMP-LTD" evidence="10">
    <location>
        <begin position="1"/>
        <end position="193"/>
    </location>
</feature>
<evidence type="ECO:0000259" key="10">
    <source>
        <dbReference type="PROSITE" id="PS51847"/>
    </source>
</evidence>
<dbReference type="Pfam" id="PF26545">
    <property type="entry name" value="Mdm34_N"/>
    <property type="match status" value="1"/>
</dbReference>
<dbReference type="EMBL" id="KZ992747">
    <property type="protein sequence ID" value="RKP07233.1"/>
    <property type="molecule type" value="Genomic_DNA"/>
</dbReference>
<organism evidence="11 12">
    <name type="scientific">Thamnocephalis sphaerospora</name>
    <dbReference type="NCBI Taxonomy" id="78915"/>
    <lineage>
        <taxon>Eukaryota</taxon>
        <taxon>Fungi</taxon>
        <taxon>Fungi incertae sedis</taxon>
        <taxon>Zoopagomycota</taxon>
        <taxon>Zoopagomycotina</taxon>
        <taxon>Zoopagomycetes</taxon>
        <taxon>Zoopagales</taxon>
        <taxon>Sigmoideomycetaceae</taxon>
        <taxon>Thamnocephalis</taxon>
    </lineage>
</organism>
<evidence type="ECO:0000256" key="2">
    <source>
        <dbReference type="ARBA" id="ARBA00022448"/>
    </source>
</evidence>
<evidence type="ECO:0000256" key="5">
    <source>
        <dbReference type="ARBA" id="ARBA00022787"/>
    </source>
</evidence>
<feature type="non-terminal residue" evidence="11">
    <location>
        <position position="203"/>
    </location>
</feature>
<keyword evidence="12" id="KW-1185">Reference proteome</keyword>
<dbReference type="GO" id="GO:0032865">
    <property type="term" value="C:ERMES complex"/>
    <property type="evidence" value="ECO:0007669"/>
    <property type="project" value="InterPro"/>
</dbReference>
<keyword evidence="2" id="KW-0813">Transport</keyword>
<keyword evidence="5" id="KW-1000">Mitochondrion outer membrane</keyword>
<sequence>MAFNFNWTEFDDEFYEEAKKMVTLALNKGGKPARIQDDIIVKELHMGTQPPELEMLEIGELSVDKFRGIFKLTYSGDAYIVLQTKVQANPVNERRPELSISMQSHIVAADKPLVVPMQLRISDLRLRGFLGLVVCRRNGVTLSFKNDPLEQVKVSSTFDGLASVERFLQQEIEKLLRAMFQEDLPALVHNLSRRYLDKEREQQ</sequence>
<keyword evidence="8" id="KW-0496">Mitochondrion</keyword>
<evidence type="ECO:0000256" key="8">
    <source>
        <dbReference type="ARBA" id="ARBA00023128"/>
    </source>
</evidence>
<dbReference type="PROSITE" id="PS51847">
    <property type="entry name" value="SMP"/>
    <property type="match status" value="1"/>
</dbReference>
<evidence type="ECO:0000256" key="7">
    <source>
        <dbReference type="ARBA" id="ARBA00023121"/>
    </source>
</evidence>
<accession>A0A4P9XMT7</accession>
<dbReference type="GO" id="GO:0015914">
    <property type="term" value="P:phospholipid transport"/>
    <property type="evidence" value="ECO:0007669"/>
    <property type="project" value="TreeGrafter"/>
</dbReference>
<keyword evidence="7" id="KW-0446">Lipid-binding</keyword>
<name>A0A4P9XMT7_9FUNG</name>
<evidence type="ECO:0000256" key="6">
    <source>
        <dbReference type="ARBA" id="ARBA00023055"/>
    </source>
</evidence>
<keyword evidence="4" id="KW-0812">Transmembrane</keyword>
<evidence type="ECO:0000256" key="9">
    <source>
        <dbReference type="ARBA" id="ARBA00023136"/>
    </source>
</evidence>
<evidence type="ECO:0000313" key="12">
    <source>
        <dbReference type="Proteomes" id="UP000271241"/>
    </source>
</evidence>
<proteinExistence type="predicted"/>
<protein>
    <recommendedName>
        <fullName evidence="10">SMP-LTD domain-containing protein</fullName>
    </recommendedName>
</protein>
<keyword evidence="3" id="KW-1134">Transmembrane beta strand</keyword>
<dbReference type="InterPro" id="IPR058825">
    <property type="entry name" value="MDM34_N"/>
</dbReference>
<dbReference type="InterPro" id="IPR031468">
    <property type="entry name" value="SMP_LBD"/>
</dbReference>
<dbReference type="STRING" id="78915.A0A4P9XMT7"/>
<dbReference type="GO" id="GO:1990456">
    <property type="term" value="P:mitochondrion-endoplasmic reticulum membrane tethering"/>
    <property type="evidence" value="ECO:0007669"/>
    <property type="project" value="TreeGrafter"/>
</dbReference>
<gene>
    <name evidence="11" type="ORF">THASP1DRAFT_2887</name>
</gene>
<dbReference type="GO" id="GO:0007005">
    <property type="term" value="P:mitochondrion organization"/>
    <property type="evidence" value="ECO:0007669"/>
    <property type="project" value="InterPro"/>
</dbReference>
<keyword evidence="9" id="KW-0472">Membrane</keyword>
<dbReference type="AlphaFoldDB" id="A0A4P9XMT7"/>
<dbReference type="GO" id="GO:0008289">
    <property type="term" value="F:lipid binding"/>
    <property type="evidence" value="ECO:0007669"/>
    <property type="project" value="UniProtKB-KW"/>
</dbReference>
<evidence type="ECO:0000256" key="4">
    <source>
        <dbReference type="ARBA" id="ARBA00022692"/>
    </source>
</evidence>
<dbReference type="Proteomes" id="UP000271241">
    <property type="component" value="Unassembled WGS sequence"/>
</dbReference>
<dbReference type="CDD" id="cd21673">
    <property type="entry name" value="SMP_Mdm34"/>
    <property type="match status" value="1"/>
</dbReference>
<evidence type="ECO:0000256" key="1">
    <source>
        <dbReference type="ARBA" id="ARBA00004370"/>
    </source>
</evidence>
<reference evidence="12" key="1">
    <citation type="journal article" date="2018" name="Nat. Microbiol.">
        <title>Leveraging single-cell genomics to expand the fungal tree of life.</title>
        <authorList>
            <person name="Ahrendt S.R."/>
            <person name="Quandt C.A."/>
            <person name="Ciobanu D."/>
            <person name="Clum A."/>
            <person name="Salamov A."/>
            <person name="Andreopoulos B."/>
            <person name="Cheng J.F."/>
            <person name="Woyke T."/>
            <person name="Pelin A."/>
            <person name="Henrissat B."/>
            <person name="Reynolds N.K."/>
            <person name="Benny G.L."/>
            <person name="Smith M.E."/>
            <person name="James T.Y."/>
            <person name="Grigoriev I.V."/>
        </authorList>
    </citation>
    <scope>NUCLEOTIDE SEQUENCE [LARGE SCALE GENOMIC DNA]</scope>
    <source>
        <strain evidence="12">RSA 1356</strain>
    </source>
</reference>
<keyword evidence="6" id="KW-0445">Lipid transport</keyword>
<dbReference type="OrthoDB" id="17927at2759"/>
<dbReference type="PANTHER" id="PTHR28185">
    <property type="entry name" value="MITOCHONDRIAL DISTRIBUTION AND MORPHOLOGY PROTEIN 34"/>
    <property type="match status" value="1"/>
</dbReference>
<dbReference type="InterPro" id="IPR027536">
    <property type="entry name" value="MDM34"/>
</dbReference>
<dbReference type="PANTHER" id="PTHR28185:SF1">
    <property type="entry name" value="MITOCHONDRIAL DISTRIBUTION AND MORPHOLOGY PROTEIN 34"/>
    <property type="match status" value="1"/>
</dbReference>
<evidence type="ECO:0000256" key="3">
    <source>
        <dbReference type="ARBA" id="ARBA00022452"/>
    </source>
</evidence>
<evidence type="ECO:0000313" key="11">
    <source>
        <dbReference type="EMBL" id="RKP07233.1"/>
    </source>
</evidence>